<proteinExistence type="predicted"/>
<protein>
    <submittedName>
        <fullName evidence="2">Uncharacterized protein</fullName>
    </submittedName>
</protein>
<organism evidence="2 3">
    <name type="scientific">Pleurodeles waltl</name>
    <name type="common">Iberian ribbed newt</name>
    <dbReference type="NCBI Taxonomy" id="8319"/>
    <lineage>
        <taxon>Eukaryota</taxon>
        <taxon>Metazoa</taxon>
        <taxon>Chordata</taxon>
        <taxon>Craniata</taxon>
        <taxon>Vertebrata</taxon>
        <taxon>Euteleostomi</taxon>
        <taxon>Amphibia</taxon>
        <taxon>Batrachia</taxon>
        <taxon>Caudata</taxon>
        <taxon>Salamandroidea</taxon>
        <taxon>Salamandridae</taxon>
        <taxon>Pleurodelinae</taxon>
        <taxon>Pleurodeles</taxon>
    </lineage>
</organism>
<feature type="region of interest" description="Disordered" evidence="1">
    <location>
        <begin position="1"/>
        <end position="53"/>
    </location>
</feature>
<dbReference type="EMBL" id="JANPWB010000010">
    <property type="protein sequence ID" value="KAJ1142791.1"/>
    <property type="molecule type" value="Genomic_DNA"/>
</dbReference>
<dbReference type="Proteomes" id="UP001066276">
    <property type="component" value="Chromosome 6"/>
</dbReference>
<keyword evidence="3" id="KW-1185">Reference proteome</keyword>
<reference evidence="2" key="1">
    <citation type="journal article" date="2022" name="bioRxiv">
        <title>Sequencing and chromosome-scale assembly of the giantPleurodeles waltlgenome.</title>
        <authorList>
            <person name="Brown T."/>
            <person name="Elewa A."/>
            <person name="Iarovenko S."/>
            <person name="Subramanian E."/>
            <person name="Araus A.J."/>
            <person name="Petzold A."/>
            <person name="Susuki M."/>
            <person name="Suzuki K.-i.T."/>
            <person name="Hayashi T."/>
            <person name="Toyoda A."/>
            <person name="Oliveira C."/>
            <person name="Osipova E."/>
            <person name="Leigh N.D."/>
            <person name="Simon A."/>
            <person name="Yun M.H."/>
        </authorList>
    </citation>
    <scope>NUCLEOTIDE SEQUENCE</scope>
    <source>
        <strain evidence="2">20211129_DDA</strain>
        <tissue evidence="2">Liver</tissue>
    </source>
</reference>
<evidence type="ECO:0000313" key="2">
    <source>
        <dbReference type="EMBL" id="KAJ1142791.1"/>
    </source>
</evidence>
<sequence length="115" mass="12887">MIPTQRSGALQRKQRVIGSEVRTERKKREGKQTPTGSRCGLPRGGASVKGKKDASACHQKSLCFGTAEVSPSPGGPVHKDPLRRPDNCLWEYRQHVEGWDRADCTLRKIPEEERH</sequence>
<comment type="caution">
    <text evidence="2">The sequence shown here is derived from an EMBL/GenBank/DDBJ whole genome shotgun (WGS) entry which is preliminary data.</text>
</comment>
<name>A0AAV7QQL5_PLEWA</name>
<evidence type="ECO:0000256" key="1">
    <source>
        <dbReference type="SAM" id="MobiDB-lite"/>
    </source>
</evidence>
<gene>
    <name evidence="2" type="ORF">NDU88_009104</name>
</gene>
<accession>A0AAV7QQL5</accession>
<feature type="compositionally biased region" description="Basic and acidic residues" evidence="1">
    <location>
        <begin position="21"/>
        <end position="31"/>
    </location>
</feature>
<evidence type="ECO:0000313" key="3">
    <source>
        <dbReference type="Proteomes" id="UP001066276"/>
    </source>
</evidence>
<dbReference type="AlphaFoldDB" id="A0AAV7QQL5"/>